<evidence type="ECO:0000313" key="4">
    <source>
        <dbReference type="Proteomes" id="UP000225433"/>
    </source>
</evidence>
<sequence>MSYIQRNIKVEFTLEQGKTFQGGGDTLTISNMRCYVTIGAYGGVSGTEVTLHLWGLSDSQMTTLSRKSMWVDGAPMNQMRVWAGEKLIFEGIIRDAYADFNQMPDVPLIIAADMMFKLRGQAVAPFSAAGDVPIDNIIMPMAKSIGLAYENAGVTGVRPNPYFDGNIVQQMLQAAESVNAYIDIDTDKVTIWPKNGTRRGSTLFISPENGLIGYPVFTGRGLSITTMFEPELVIGRKVELKTSLPNASAVYIATSAEHHLTSWIEGGQWHTSCILKPMGKEKNSG</sequence>
<proteinExistence type="predicted"/>
<dbReference type="STRING" id="351679.A9255_03220"/>
<keyword evidence="3" id="KW-1185">Reference proteome</keyword>
<dbReference type="Proteomes" id="UP000225433">
    <property type="component" value="Unassembled WGS sequence"/>
</dbReference>
<dbReference type="Proteomes" id="UP000094600">
    <property type="component" value="Chromosome"/>
</dbReference>
<dbReference type="EMBL" id="NJAI01000006">
    <property type="protein sequence ID" value="PHM53442.1"/>
    <property type="molecule type" value="Genomic_DNA"/>
</dbReference>
<organism evidence="2 4">
    <name type="scientific">Xenorhabdus hominickii</name>
    <dbReference type="NCBI Taxonomy" id="351679"/>
    <lineage>
        <taxon>Bacteria</taxon>
        <taxon>Pseudomonadati</taxon>
        <taxon>Pseudomonadota</taxon>
        <taxon>Gammaproteobacteria</taxon>
        <taxon>Enterobacterales</taxon>
        <taxon>Morganellaceae</taxon>
        <taxon>Xenorhabdus</taxon>
    </lineage>
</organism>
<evidence type="ECO:0000313" key="2">
    <source>
        <dbReference type="EMBL" id="PHM53442.1"/>
    </source>
</evidence>
<accession>A0A2G0Q2J9</accession>
<dbReference type="EMBL" id="CP016176">
    <property type="protein sequence ID" value="AOM39685.1"/>
    <property type="molecule type" value="Genomic_DNA"/>
</dbReference>
<reference evidence="2 4" key="2">
    <citation type="journal article" date="2017" name="Nat. Microbiol.">
        <title>Natural product diversity associated with the nematode symbionts Photorhabdus and Xenorhabdus.</title>
        <authorList>
            <person name="Tobias N.J."/>
            <person name="Wolff H."/>
            <person name="Djahanschiri B."/>
            <person name="Grundmann F."/>
            <person name="Kronenwerth M."/>
            <person name="Shi Y.M."/>
            <person name="Simonyi S."/>
            <person name="Grun P."/>
            <person name="Shapiro-Ilan D."/>
            <person name="Pidot S.J."/>
            <person name="Stinear T.P."/>
            <person name="Ebersberger I."/>
            <person name="Bode H.B."/>
        </authorList>
    </citation>
    <scope>NUCLEOTIDE SEQUENCE [LARGE SCALE GENOMIC DNA]</scope>
    <source>
        <strain evidence="2 4">DSM 17903</strain>
    </source>
</reference>
<dbReference type="InterPro" id="IPR054496">
    <property type="entry name" value="E217_GP41"/>
</dbReference>
<dbReference type="Pfam" id="PF22759">
    <property type="entry name" value="E217_GP41"/>
    <property type="match status" value="1"/>
</dbReference>
<dbReference type="OrthoDB" id="5690318at2"/>
<evidence type="ECO:0000313" key="3">
    <source>
        <dbReference type="Proteomes" id="UP000094600"/>
    </source>
</evidence>
<name>A0A2G0Q2J9_XENHO</name>
<reference evidence="1 3" key="1">
    <citation type="submission" date="2016-06" db="EMBL/GenBank/DDBJ databases">
        <title>Bacterial characters and pathogenicity of Xenorhabdus hominickii from an entomopathogenic nematode, Steinernema monticolum.</title>
        <authorList>
            <person name="Park Y."/>
            <person name="Kim Y."/>
        </authorList>
    </citation>
    <scope>NUCLEOTIDE SEQUENCE [LARGE SCALE GENOMIC DNA]</scope>
    <source>
        <strain evidence="1 3">ANU1</strain>
    </source>
</reference>
<evidence type="ECO:0000313" key="1">
    <source>
        <dbReference type="EMBL" id="AOM39685.1"/>
    </source>
</evidence>
<dbReference type="KEGG" id="xho:A9255_03220"/>
<protein>
    <recommendedName>
        <fullName evidence="5">Phage protein</fullName>
    </recommendedName>
</protein>
<dbReference type="RefSeq" id="WP_069315437.1">
    <property type="nucleotide sequence ID" value="NZ_CAWNQJ010000090.1"/>
</dbReference>
<gene>
    <name evidence="1" type="ORF">A9255_03220</name>
    <name evidence="2" type="ORF">Xhom_03440</name>
</gene>
<evidence type="ECO:0008006" key="5">
    <source>
        <dbReference type="Google" id="ProtNLM"/>
    </source>
</evidence>
<dbReference type="AlphaFoldDB" id="A0A2G0Q2J9"/>